<proteinExistence type="predicted"/>
<dbReference type="AlphaFoldDB" id="F0T724"/>
<dbReference type="PANTHER" id="PTHR21445:SF0">
    <property type="entry name" value="APURINIC-APYRIMIDINIC ENDONUCLEASE"/>
    <property type="match status" value="1"/>
</dbReference>
<dbReference type="PANTHER" id="PTHR21445">
    <property type="entry name" value="ENDONUCLEASE IV ENDODEOXYRIBONUCLEASE IV"/>
    <property type="match status" value="1"/>
</dbReference>
<feature type="domain" description="Xylose isomerase-like TIM barrel" evidence="1">
    <location>
        <begin position="23"/>
        <end position="258"/>
    </location>
</feature>
<dbReference type="InterPro" id="IPR036237">
    <property type="entry name" value="Xyl_isomerase-like_sf"/>
</dbReference>
<dbReference type="KEGG" id="mel:Metbo_2445"/>
<sequence length="278" mass="31150">MKVRFGPAGRPINFSGNAKDACAYIKAEGLDAYEYQATYGVKISQSSAKDLKSSSKSENVLVSMHAPYYINLSSNKDDVIERSIQRLVQSAKAAEWMGAYRIVFHPGFYTTYTPEEALIRCKNAVTDILDELDSLGVKDFCFAPETTGKKSQLGNLDEIIELCRSFDKFQPTVDFAHVHARNGGGIASRDDYAGIFEKLENELGINCLHSHFTHIEYTDAGERKHHILGDHNYGPPLKPFIEEIIECGWKVTVICESPLIDQDAIVMKDLYKDLVKLE</sequence>
<dbReference type="InterPro" id="IPR001719">
    <property type="entry name" value="AP_endonuc_2"/>
</dbReference>
<dbReference type="SUPFAM" id="SSF51658">
    <property type="entry name" value="Xylose isomerase-like"/>
    <property type="match status" value="1"/>
</dbReference>
<evidence type="ECO:0000313" key="3">
    <source>
        <dbReference type="Proteomes" id="UP000007490"/>
    </source>
</evidence>
<organism evidence="2 3">
    <name type="scientific">Methanobacterium lacus (strain AL-21)</name>
    <dbReference type="NCBI Taxonomy" id="877455"/>
    <lineage>
        <taxon>Archaea</taxon>
        <taxon>Methanobacteriati</taxon>
        <taxon>Methanobacteriota</taxon>
        <taxon>Methanomada group</taxon>
        <taxon>Methanobacteria</taxon>
        <taxon>Methanobacteriales</taxon>
        <taxon>Methanobacteriaceae</taxon>
        <taxon>Methanobacterium</taxon>
    </lineage>
</organism>
<dbReference type="Gene3D" id="3.20.20.150">
    <property type="entry name" value="Divalent-metal-dependent TIM barrel enzymes"/>
    <property type="match status" value="1"/>
</dbReference>
<dbReference type="Proteomes" id="UP000007490">
    <property type="component" value="Chromosome"/>
</dbReference>
<name>F0T724_METLA</name>
<reference evidence="3" key="1">
    <citation type="submission" date="2011-02" db="EMBL/GenBank/DDBJ databases">
        <title>Complete sequence of Methanobacterium sp. AL-21.</title>
        <authorList>
            <consortium name="US DOE Joint Genome Institute"/>
            <person name="Lucas S."/>
            <person name="Copeland A."/>
            <person name="Lapidus A."/>
            <person name="Cheng J.-F."/>
            <person name="Goodwin L."/>
            <person name="Pitluck S."/>
            <person name="Chertkov O."/>
            <person name="Detter J.C."/>
            <person name="Han C."/>
            <person name="Tapia R."/>
            <person name="Land M."/>
            <person name="Hauser L."/>
            <person name="Kyrpides N."/>
            <person name="Ivanova N."/>
            <person name="Mikhailova N."/>
            <person name="Pagani I."/>
            <person name="Cadillo-Quiroz H."/>
            <person name="Imachi H."/>
            <person name="Zinder S."/>
            <person name="Liu W."/>
            <person name="Woyke T."/>
        </authorList>
    </citation>
    <scope>NUCLEOTIDE SEQUENCE [LARGE SCALE GENOMIC DNA]</scope>
    <source>
        <strain evidence="3">AL-21</strain>
    </source>
</reference>
<evidence type="ECO:0000313" key="2">
    <source>
        <dbReference type="EMBL" id="ADZ10658.1"/>
    </source>
</evidence>
<dbReference type="GeneID" id="10278917"/>
<dbReference type="STRING" id="877455.Metbo_2445"/>
<keyword evidence="3" id="KW-1185">Reference proteome</keyword>
<protein>
    <submittedName>
        <fullName evidence="2">Xylose isomerase domain-containing protein TIM barrel</fullName>
    </submittedName>
</protein>
<dbReference type="InterPro" id="IPR013022">
    <property type="entry name" value="Xyl_isomerase-like_TIM-brl"/>
</dbReference>
<dbReference type="HOGENOM" id="CLU_068832_0_0_2"/>
<dbReference type="RefSeq" id="WP_013646009.1">
    <property type="nucleotide sequence ID" value="NC_015216.1"/>
</dbReference>
<dbReference type="GO" id="GO:0008081">
    <property type="term" value="F:phosphoric diester hydrolase activity"/>
    <property type="evidence" value="ECO:0007669"/>
    <property type="project" value="TreeGrafter"/>
</dbReference>
<evidence type="ECO:0000259" key="1">
    <source>
        <dbReference type="Pfam" id="PF01261"/>
    </source>
</evidence>
<keyword evidence="2" id="KW-0413">Isomerase</keyword>
<dbReference type="GO" id="GO:0003677">
    <property type="term" value="F:DNA binding"/>
    <property type="evidence" value="ECO:0007669"/>
    <property type="project" value="InterPro"/>
</dbReference>
<dbReference type="GO" id="GO:0003906">
    <property type="term" value="F:DNA-(apurinic or apyrimidinic site) endonuclease activity"/>
    <property type="evidence" value="ECO:0007669"/>
    <property type="project" value="TreeGrafter"/>
</dbReference>
<dbReference type="GO" id="GO:0006284">
    <property type="term" value="P:base-excision repair"/>
    <property type="evidence" value="ECO:0007669"/>
    <property type="project" value="TreeGrafter"/>
</dbReference>
<dbReference type="GO" id="GO:0016853">
    <property type="term" value="F:isomerase activity"/>
    <property type="evidence" value="ECO:0007669"/>
    <property type="project" value="UniProtKB-KW"/>
</dbReference>
<dbReference type="GO" id="GO:0008270">
    <property type="term" value="F:zinc ion binding"/>
    <property type="evidence" value="ECO:0007669"/>
    <property type="project" value="InterPro"/>
</dbReference>
<gene>
    <name evidence="2" type="ordered locus">Metbo_2445</name>
</gene>
<dbReference type="eggNOG" id="arCOG01894">
    <property type="taxonomic scope" value="Archaea"/>
</dbReference>
<dbReference type="SMART" id="SM00518">
    <property type="entry name" value="AP2Ec"/>
    <property type="match status" value="1"/>
</dbReference>
<dbReference type="Pfam" id="PF01261">
    <property type="entry name" value="AP_endonuc_2"/>
    <property type="match status" value="1"/>
</dbReference>
<dbReference type="EMBL" id="CP002551">
    <property type="protein sequence ID" value="ADZ10658.1"/>
    <property type="molecule type" value="Genomic_DNA"/>
</dbReference>
<dbReference type="OrthoDB" id="33250at2157"/>
<accession>F0T724</accession>
<reference evidence="2 3" key="2">
    <citation type="journal article" date="2014" name="Int. J. Syst. Evol. Microbiol.">
        <title>Methanobacterium paludis sp. nov. and a novel strain of Methanobacterium lacus isolated from northern peatlands.</title>
        <authorList>
            <person name="Cadillo-Quiroz H."/>
            <person name="Brauer S.L."/>
            <person name="Goodson N."/>
            <person name="Yavitt J.B."/>
            <person name="Zinder S.H."/>
        </authorList>
    </citation>
    <scope>NUCLEOTIDE SEQUENCE [LARGE SCALE GENOMIC DNA]</scope>
    <source>
        <strain evidence="2 3">AL-21</strain>
    </source>
</reference>